<organism evidence="2 3">
    <name type="scientific">Suillus discolor</name>
    <dbReference type="NCBI Taxonomy" id="1912936"/>
    <lineage>
        <taxon>Eukaryota</taxon>
        <taxon>Fungi</taxon>
        <taxon>Dikarya</taxon>
        <taxon>Basidiomycota</taxon>
        <taxon>Agaricomycotina</taxon>
        <taxon>Agaricomycetes</taxon>
        <taxon>Agaricomycetidae</taxon>
        <taxon>Boletales</taxon>
        <taxon>Suillineae</taxon>
        <taxon>Suillaceae</taxon>
        <taxon>Suillus</taxon>
    </lineage>
</organism>
<accession>A0A9P7F502</accession>
<feature type="repeat" description="WD" evidence="1">
    <location>
        <begin position="1"/>
        <end position="36"/>
    </location>
</feature>
<comment type="caution">
    <text evidence="2">The sequence shown here is derived from an EMBL/GenBank/DDBJ whole genome shotgun (WGS) entry which is preliminary data.</text>
</comment>
<protein>
    <submittedName>
        <fullName evidence="2">Uncharacterized protein</fullName>
    </submittedName>
</protein>
<evidence type="ECO:0000256" key="1">
    <source>
        <dbReference type="PROSITE-ProRule" id="PRU00221"/>
    </source>
</evidence>
<dbReference type="GeneID" id="64691068"/>
<sequence length="222" mass="24456">MVTCINSSADSTLLASGSWDGTARVWSLHTGKLVAGPFKSIDWPGAVLFSPNSKKLAVKSETGKCMEIWDVQSQKLDTRAGGFKFVGKPFTYTPLFWTNKNKNILAAFSFTDNDVPSMIYEFDAMTLQTSGDPFEGHTEIVTGLALSFDGALLASASNDNTIKLWAFESRQLLTSFSVQNPFCLVFSPVSRQLAYTTHTEKKKDNNIFICNTPASILIRRSN</sequence>
<dbReference type="RefSeq" id="XP_041291084.1">
    <property type="nucleotide sequence ID" value="XM_041428809.1"/>
</dbReference>
<keyword evidence="1" id="KW-0853">WD repeat</keyword>
<dbReference type="AlphaFoldDB" id="A0A9P7F502"/>
<dbReference type="InterPro" id="IPR015943">
    <property type="entry name" value="WD40/YVTN_repeat-like_dom_sf"/>
</dbReference>
<feature type="repeat" description="WD" evidence="1">
    <location>
        <begin position="134"/>
        <end position="175"/>
    </location>
</feature>
<dbReference type="Proteomes" id="UP000823399">
    <property type="component" value="Unassembled WGS sequence"/>
</dbReference>
<dbReference type="PROSITE" id="PS50082">
    <property type="entry name" value="WD_REPEATS_2"/>
    <property type="match status" value="2"/>
</dbReference>
<keyword evidence="3" id="KW-1185">Reference proteome</keyword>
<evidence type="ECO:0000313" key="3">
    <source>
        <dbReference type="Proteomes" id="UP000823399"/>
    </source>
</evidence>
<dbReference type="PANTHER" id="PTHR19879:SF9">
    <property type="entry name" value="TRANSCRIPTION INITIATION FACTOR TFIID SUBUNIT 5"/>
    <property type="match status" value="1"/>
</dbReference>
<name>A0A9P7F502_9AGAM</name>
<dbReference type="SUPFAM" id="SSF50960">
    <property type="entry name" value="TolB, C-terminal domain"/>
    <property type="match status" value="1"/>
</dbReference>
<gene>
    <name evidence="2" type="ORF">F5147DRAFT_244223</name>
</gene>
<dbReference type="OrthoDB" id="2686672at2759"/>
<dbReference type="InterPro" id="IPR001680">
    <property type="entry name" value="WD40_rpt"/>
</dbReference>
<dbReference type="Gene3D" id="2.130.10.10">
    <property type="entry name" value="YVTN repeat-like/Quinoprotein amine dehydrogenase"/>
    <property type="match status" value="2"/>
</dbReference>
<dbReference type="PROSITE" id="PS50294">
    <property type="entry name" value="WD_REPEATS_REGION"/>
    <property type="match status" value="2"/>
</dbReference>
<reference evidence="2" key="1">
    <citation type="journal article" date="2020" name="New Phytol.">
        <title>Comparative genomics reveals dynamic genome evolution in host specialist ectomycorrhizal fungi.</title>
        <authorList>
            <person name="Lofgren L.A."/>
            <person name="Nguyen N.H."/>
            <person name="Vilgalys R."/>
            <person name="Ruytinx J."/>
            <person name="Liao H.L."/>
            <person name="Branco S."/>
            <person name="Kuo A."/>
            <person name="LaButti K."/>
            <person name="Lipzen A."/>
            <person name="Andreopoulos W."/>
            <person name="Pangilinan J."/>
            <person name="Riley R."/>
            <person name="Hundley H."/>
            <person name="Na H."/>
            <person name="Barry K."/>
            <person name="Grigoriev I.V."/>
            <person name="Stajich J.E."/>
            <person name="Kennedy P.G."/>
        </authorList>
    </citation>
    <scope>NUCLEOTIDE SEQUENCE</scope>
    <source>
        <strain evidence="2">FC423</strain>
    </source>
</reference>
<dbReference type="SMART" id="SM00320">
    <property type="entry name" value="WD40"/>
    <property type="match status" value="2"/>
</dbReference>
<dbReference type="EMBL" id="JABBWM010000039">
    <property type="protein sequence ID" value="KAG2105034.1"/>
    <property type="molecule type" value="Genomic_DNA"/>
</dbReference>
<evidence type="ECO:0000313" key="2">
    <source>
        <dbReference type="EMBL" id="KAG2105034.1"/>
    </source>
</evidence>
<dbReference type="Pfam" id="PF00400">
    <property type="entry name" value="WD40"/>
    <property type="match status" value="2"/>
</dbReference>
<dbReference type="PANTHER" id="PTHR19879">
    <property type="entry name" value="TRANSCRIPTION INITIATION FACTOR TFIID"/>
    <property type="match status" value="1"/>
</dbReference>
<proteinExistence type="predicted"/>